<evidence type="ECO:0000256" key="8">
    <source>
        <dbReference type="ARBA" id="ARBA00023163"/>
    </source>
</evidence>
<dbReference type="GO" id="GO:0000156">
    <property type="term" value="F:phosphorelay response regulator activity"/>
    <property type="evidence" value="ECO:0007669"/>
    <property type="project" value="TreeGrafter"/>
</dbReference>
<dbReference type="GO" id="GO:0003677">
    <property type="term" value="F:DNA binding"/>
    <property type="evidence" value="ECO:0007669"/>
    <property type="project" value="UniProtKB-KW"/>
</dbReference>
<dbReference type="PANTHER" id="PTHR45526:SF1">
    <property type="entry name" value="TRANSCRIPTIONAL REGULATORY PROTEIN DCUR-RELATED"/>
    <property type="match status" value="1"/>
</dbReference>
<keyword evidence="4 9" id="KW-0902">Two-component regulatory system</keyword>
<dbReference type="CDD" id="cd19925">
    <property type="entry name" value="REC_citrate_TCS"/>
    <property type="match status" value="1"/>
</dbReference>
<protein>
    <recommendedName>
        <fullName evidence="9">Transcriptional regulatory protein</fullName>
    </recommendedName>
</protein>
<evidence type="ECO:0000256" key="3">
    <source>
        <dbReference type="ARBA" id="ARBA00022553"/>
    </source>
</evidence>
<evidence type="ECO:0000256" key="1">
    <source>
        <dbReference type="ARBA" id="ARBA00004496"/>
    </source>
</evidence>
<name>A0A429ZHD6_9ENTE</name>
<dbReference type="GO" id="GO:0005737">
    <property type="term" value="C:cytoplasm"/>
    <property type="evidence" value="ECO:0007669"/>
    <property type="project" value="UniProtKB-SubCell"/>
</dbReference>
<dbReference type="GO" id="GO:0003700">
    <property type="term" value="F:DNA-binding transcription factor activity"/>
    <property type="evidence" value="ECO:0007669"/>
    <property type="project" value="InterPro"/>
</dbReference>
<dbReference type="Proteomes" id="UP000288490">
    <property type="component" value="Unassembled WGS sequence"/>
</dbReference>
<evidence type="ECO:0000256" key="2">
    <source>
        <dbReference type="ARBA" id="ARBA00022490"/>
    </source>
</evidence>
<keyword evidence="13" id="KW-1185">Reference proteome</keyword>
<accession>A0A429ZHD6</accession>
<evidence type="ECO:0000259" key="11">
    <source>
        <dbReference type="PROSITE" id="PS50110"/>
    </source>
</evidence>
<dbReference type="AlphaFoldDB" id="A0A429ZHD6"/>
<organism evidence="12 13">
    <name type="scientific">Vagococcus bubulae</name>
    <dbReference type="NCBI Taxonomy" id="1977868"/>
    <lineage>
        <taxon>Bacteria</taxon>
        <taxon>Bacillati</taxon>
        <taxon>Bacillota</taxon>
        <taxon>Bacilli</taxon>
        <taxon>Lactobacillales</taxon>
        <taxon>Enterococcaceae</taxon>
        <taxon>Vagococcus</taxon>
    </lineage>
</organism>
<evidence type="ECO:0000256" key="7">
    <source>
        <dbReference type="ARBA" id="ARBA00023159"/>
    </source>
</evidence>
<evidence type="ECO:0000313" key="13">
    <source>
        <dbReference type="Proteomes" id="UP000288490"/>
    </source>
</evidence>
<dbReference type="Gene3D" id="3.40.50.2300">
    <property type="match status" value="1"/>
</dbReference>
<dbReference type="OrthoDB" id="9759232at2"/>
<comment type="caution">
    <text evidence="12">The sequence shown here is derived from an EMBL/GenBank/DDBJ whole genome shotgun (WGS) entry which is preliminary data.</text>
</comment>
<evidence type="ECO:0000256" key="9">
    <source>
        <dbReference type="PIRNR" id="PIRNR006171"/>
    </source>
</evidence>
<keyword evidence="6 9" id="KW-0238">DNA-binding</keyword>
<dbReference type="InterPro" id="IPR001789">
    <property type="entry name" value="Sig_transdc_resp-reg_receiver"/>
</dbReference>
<dbReference type="InterPro" id="IPR011006">
    <property type="entry name" value="CheY-like_superfamily"/>
</dbReference>
<feature type="modified residue" description="4-aspartylphosphate" evidence="10">
    <location>
        <position position="53"/>
    </location>
</feature>
<dbReference type="PIRSF" id="PIRSF006171">
    <property type="entry name" value="RR_citrat_malat"/>
    <property type="match status" value="1"/>
</dbReference>
<dbReference type="RefSeq" id="WP_125957914.1">
    <property type="nucleotide sequence ID" value="NZ_NGJT01000013.1"/>
</dbReference>
<keyword evidence="5 9" id="KW-0805">Transcription regulation</keyword>
<reference evidence="12 13" key="1">
    <citation type="submission" date="2017-05" db="EMBL/GenBank/DDBJ databases">
        <title>Vagococcus spp. assemblies.</title>
        <authorList>
            <person name="Gulvik C.A."/>
        </authorList>
    </citation>
    <scope>NUCLEOTIDE SEQUENCE [LARGE SCALE GENOMIC DNA]</scope>
    <source>
        <strain evidence="12 13">SS1994</strain>
    </source>
</reference>
<evidence type="ECO:0000256" key="10">
    <source>
        <dbReference type="PROSITE-ProRule" id="PRU00169"/>
    </source>
</evidence>
<gene>
    <name evidence="12" type="ORF">CBF36_07915</name>
</gene>
<keyword evidence="2 9" id="KW-0963">Cytoplasm</keyword>
<keyword evidence="8 9" id="KW-0804">Transcription</keyword>
<evidence type="ECO:0000256" key="4">
    <source>
        <dbReference type="ARBA" id="ARBA00023012"/>
    </source>
</evidence>
<dbReference type="SUPFAM" id="SSF52172">
    <property type="entry name" value="CheY-like"/>
    <property type="match status" value="1"/>
</dbReference>
<evidence type="ECO:0000313" key="12">
    <source>
        <dbReference type="EMBL" id="RST93131.1"/>
    </source>
</evidence>
<dbReference type="Pfam" id="PF00072">
    <property type="entry name" value="Response_reg"/>
    <property type="match status" value="1"/>
</dbReference>
<comment type="subcellular location">
    <subcellularLocation>
        <location evidence="1 9">Cytoplasm</location>
    </subcellularLocation>
</comment>
<proteinExistence type="predicted"/>
<dbReference type="InterPro" id="IPR024187">
    <property type="entry name" value="Sig_transdc_resp-reg_cit/mal"/>
</dbReference>
<keyword evidence="3 10" id="KW-0597">Phosphoprotein</keyword>
<dbReference type="PANTHER" id="PTHR45526">
    <property type="entry name" value="TRANSCRIPTIONAL REGULATORY PROTEIN DPIA"/>
    <property type="match status" value="1"/>
</dbReference>
<dbReference type="PROSITE" id="PS50110">
    <property type="entry name" value="RESPONSE_REGULATORY"/>
    <property type="match status" value="1"/>
</dbReference>
<sequence length="228" mass="25885">MNVLIIEDDPMVAKLNEDFLKTIPTINIVGNYRTTEEAKEALQEKKIDALLLDNYLPNQTGIEFLAELRKENNQVPVILITAANDIETIQQALALGVIDYLVKPFTAERFLLAIQKVMKQKKLFSQLQHANQQNIDALFNEHSTKNASANVPLSNDLPKGLAKLTMEKVLEKINEETTSFSTEELAKKIGISRISTKKYLTFLVESNYLTEDIVYQEVGRPTIRYKKT</sequence>
<keyword evidence="7 9" id="KW-0010">Activator</keyword>
<dbReference type="SMART" id="SM00448">
    <property type="entry name" value="REC"/>
    <property type="match status" value="1"/>
</dbReference>
<feature type="domain" description="Response regulatory" evidence="11">
    <location>
        <begin position="2"/>
        <end position="118"/>
    </location>
</feature>
<evidence type="ECO:0000256" key="5">
    <source>
        <dbReference type="ARBA" id="ARBA00023015"/>
    </source>
</evidence>
<dbReference type="InterPro" id="IPR051271">
    <property type="entry name" value="2C-system_Tx_regulators"/>
</dbReference>
<dbReference type="EMBL" id="NGJT01000013">
    <property type="protein sequence ID" value="RST93131.1"/>
    <property type="molecule type" value="Genomic_DNA"/>
</dbReference>
<evidence type="ECO:0000256" key="6">
    <source>
        <dbReference type="ARBA" id="ARBA00023125"/>
    </source>
</evidence>